<comment type="caution">
    <text evidence="1">The sequence shown here is derived from an EMBL/GenBank/DDBJ whole genome shotgun (WGS) entry which is preliminary data.</text>
</comment>
<organism evidence="1 2">
    <name type="scientific">Smallanthus sonchifolius</name>
    <dbReference type="NCBI Taxonomy" id="185202"/>
    <lineage>
        <taxon>Eukaryota</taxon>
        <taxon>Viridiplantae</taxon>
        <taxon>Streptophyta</taxon>
        <taxon>Embryophyta</taxon>
        <taxon>Tracheophyta</taxon>
        <taxon>Spermatophyta</taxon>
        <taxon>Magnoliopsida</taxon>
        <taxon>eudicotyledons</taxon>
        <taxon>Gunneridae</taxon>
        <taxon>Pentapetalae</taxon>
        <taxon>asterids</taxon>
        <taxon>campanulids</taxon>
        <taxon>Asterales</taxon>
        <taxon>Asteraceae</taxon>
        <taxon>Asteroideae</taxon>
        <taxon>Heliantheae alliance</taxon>
        <taxon>Millerieae</taxon>
        <taxon>Smallanthus</taxon>
    </lineage>
</organism>
<dbReference type="Proteomes" id="UP001056120">
    <property type="component" value="Linkage Group LG25"/>
</dbReference>
<name>A0ACB9A825_9ASTR</name>
<gene>
    <name evidence="1" type="ORF">L1987_75767</name>
</gene>
<reference evidence="2" key="1">
    <citation type="journal article" date="2022" name="Mol. Ecol. Resour.">
        <title>The genomes of chicory, endive, great burdock and yacon provide insights into Asteraceae palaeo-polyploidization history and plant inulin production.</title>
        <authorList>
            <person name="Fan W."/>
            <person name="Wang S."/>
            <person name="Wang H."/>
            <person name="Wang A."/>
            <person name="Jiang F."/>
            <person name="Liu H."/>
            <person name="Zhao H."/>
            <person name="Xu D."/>
            <person name="Zhang Y."/>
        </authorList>
    </citation>
    <scope>NUCLEOTIDE SEQUENCE [LARGE SCALE GENOMIC DNA]</scope>
    <source>
        <strain evidence="2">cv. Yunnan</strain>
    </source>
</reference>
<dbReference type="EMBL" id="CM042042">
    <property type="protein sequence ID" value="KAI3705528.1"/>
    <property type="molecule type" value="Genomic_DNA"/>
</dbReference>
<accession>A0ACB9A825</accession>
<protein>
    <submittedName>
        <fullName evidence="1">Uncharacterized protein</fullName>
    </submittedName>
</protein>
<proteinExistence type="predicted"/>
<reference evidence="1 2" key="2">
    <citation type="journal article" date="2022" name="Mol. Ecol. Resour.">
        <title>The genomes of chicory, endive, great burdock and yacon provide insights into Asteraceae paleo-polyploidization history and plant inulin production.</title>
        <authorList>
            <person name="Fan W."/>
            <person name="Wang S."/>
            <person name="Wang H."/>
            <person name="Wang A."/>
            <person name="Jiang F."/>
            <person name="Liu H."/>
            <person name="Zhao H."/>
            <person name="Xu D."/>
            <person name="Zhang Y."/>
        </authorList>
    </citation>
    <scope>NUCLEOTIDE SEQUENCE [LARGE SCALE GENOMIC DNA]</scope>
    <source>
        <strain evidence="2">cv. Yunnan</strain>
        <tissue evidence="1">Leaves</tissue>
    </source>
</reference>
<evidence type="ECO:0000313" key="2">
    <source>
        <dbReference type="Proteomes" id="UP001056120"/>
    </source>
</evidence>
<sequence>MFGDRVCFTLVRPLNNDNDLRRLDQFPVWATDFGLSVFIQEGFHPHAFSPIVKTTDLNGGGRGSRIERR</sequence>
<evidence type="ECO:0000313" key="1">
    <source>
        <dbReference type="EMBL" id="KAI3705528.1"/>
    </source>
</evidence>
<keyword evidence="2" id="KW-1185">Reference proteome</keyword>